<sequence length="127" mass="13640">MYVLPTLTLALAAFASAKPASNQAICQRKSANTQSGTYNAIQTFCGKGDFDYTSSYASRGVINKGNGIGAHVFLSTHSCQPGLSHTMPKDYCYLFFYAACAKGDKKGFGLSCWAAYSSERTAAYGYH</sequence>
<reference evidence="3" key="1">
    <citation type="submission" date="2017-03" db="EMBL/GenBank/DDBJ databases">
        <title>Genomes of endolithic fungi from Antarctica.</title>
        <authorList>
            <person name="Coleine C."/>
            <person name="Masonjones S."/>
            <person name="Stajich J.E."/>
        </authorList>
    </citation>
    <scope>NUCLEOTIDE SEQUENCE [LARGE SCALE GENOMIC DNA]</scope>
    <source>
        <strain evidence="3">CCFEE 5527</strain>
    </source>
</reference>
<protein>
    <submittedName>
        <fullName evidence="2">Uncharacterized protein</fullName>
    </submittedName>
</protein>
<feature type="chain" id="PRO_5012596421" evidence="1">
    <location>
        <begin position="18"/>
        <end position="127"/>
    </location>
</feature>
<keyword evidence="3" id="KW-1185">Reference proteome</keyword>
<evidence type="ECO:0000256" key="1">
    <source>
        <dbReference type="SAM" id="SignalP"/>
    </source>
</evidence>
<keyword evidence="1" id="KW-0732">Signal</keyword>
<evidence type="ECO:0000313" key="3">
    <source>
        <dbReference type="Proteomes" id="UP000192596"/>
    </source>
</evidence>
<organism evidence="2 3">
    <name type="scientific">Cryoendolithus antarcticus</name>
    <dbReference type="NCBI Taxonomy" id="1507870"/>
    <lineage>
        <taxon>Eukaryota</taxon>
        <taxon>Fungi</taxon>
        <taxon>Dikarya</taxon>
        <taxon>Ascomycota</taxon>
        <taxon>Pezizomycotina</taxon>
        <taxon>Dothideomycetes</taxon>
        <taxon>Dothideomycetidae</taxon>
        <taxon>Cladosporiales</taxon>
        <taxon>Cladosporiaceae</taxon>
        <taxon>Cryoendolithus</taxon>
    </lineage>
</organism>
<name>A0A1V8SP52_9PEZI</name>
<proteinExistence type="predicted"/>
<feature type="signal peptide" evidence="1">
    <location>
        <begin position="1"/>
        <end position="17"/>
    </location>
</feature>
<accession>A0A1V8SP52</accession>
<dbReference type="AlphaFoldDB" id="A0A1V8SP52"/>
<dbReference type="EMBL" id="NAJO01000034">
    <property type="protein sequence ID" value="OQO00672.1"/>
    <property type="molecule type" value="Genomic_DNA"/>
</dbReference>
<comment type="caution">
    <text evidence="2">The sequence shown here is derived from an EMBL/GenBank/DDBJ whole genome shotgun (WGS) entry which is preliminary data.</text>
</comment>
<dbReference type="InParanoid" id="A0A1V8SP52"/>
<dbReference type="Proteomes" id="UP000192596">
    <property type="component" value="Unassembled WGS sequence"/>
</dbReference>
<evidence type="ECO:0000313" key="2">
    <source>
        <dbReference type="EMBL" id="OQO00672.1"/>
    </source>
</evidence>
<gene>
    <name evidence="2" type="ORF">B0A48_13162</name>
</gene>